<proteinExistence type="predicted"/>
<dbReference type="InterPro" id="IPR001245">
    <property type="entry name" value="Ser-Thr/Tyr_kinase_cat_dom"/>
</dbReference>
<accession>A0A166B2Q9</accession>
<evidence type="ECO:0000259" key="1">
    <source>
        <dbReference type="PROSITE" id="PS50011"/>
    </source>
</evidence>
<evidence type="ECO:0000313" key="2">
    <source>
        <dbReference type="EMBL" id="KZN02279.1"/>
    </source>
</evidence>
<feature type="domain" description="Protein kinase" evidence="1">
    <location>
        <begin position="136"/>
        <end position="418"/>
    </location>
</feature>
<dbReference type="Gramene" id="KZN02279">
    <property type="protein sequence ID" value="KZN02279"/>
    <property type="gene ID" value="DCAR_011033"/>
</dbReference>
<organism evidence="2">
    <name type="scientific">Daucus carota subsp. sativus</name>
    <name type="common">Carrot</name>
    <dbReference type="NCBI Taxonomy" id="79200"/>
    <lineage>
        <taxon>Eukaryota</taxon>
        <taxon>Viridiplantae</taxon>
        <taxon>Streptophyta</taxon>
        <taxon>Embryophyta</taxon>
        <taxon>Tracheophyta</taxon>
        <taxon>Spermatophyta</taxon>
        <taxon>Magnoliopsida</taxon>
        <taxon>eudicotyledons</taxon>
        <taxon>Gunneridae</taxon>
        <taxon>Pentapetalae</taxon>
        <taxon>asterids</taxon>
        <taxon>campanulids</taxon>
        <taxon>Apiales</taxon>
        <taxon>Apiaceae</taxon>
        <taxon>Apioideae</taxon>
        <taxon>Scandiceae</taxon>
        <taxon>Daucinae</taxon>
        <taxon>Daucus</taxon>
        <taxon>Daucus sect. Daucus</taxon>
    </lineage>
</organism>
<dbReference type="AlphaFoldDB" id="A0A166B2Q9"/>
<dbReference type="GO" id="GO:0009506">
    <property type="term" value="C:plasmodesma"/>
    <property type="evidence" value="ECO:0007669"/>
    <property type="project" value="TreeGrafter"/>
</dbReference>
<name>A0A166B2Q9_DAUCS</name>
<dbReference type="Pfam" id="PF07714">
    <property type="entry name" value="PK_Tyr_Ser-Thr"/>
    <property type="match status" value="1"/>
</dbReference>
<dbReference type="InterPro" id="IPR045272">
    <property type="entry name" value="ANXUR1/2-like"/>
</dbReference>
<dbReference type="GO" id="GO:0004714">
    <property type="term" value="F:transmembrane receptor protein tyrosine kinase activity"/>
    <property type="evidence" value="ECO:0007669"/>
    <property type="project" value="InterPro"/>
</dbReference>
<gene>
    <name evidence="2" type="ORF">DCAR_011033</name>
</gene>
<reference evidence="2" key="1">
    <citation type="journal article" date="2016" name="Nat. Genet.">
        <title>A high-quality carrot genome assembly provides new insights into carotenoid accumulation and asterid genome evolution.</title>
        <authorList>
            <person name="Iorizzo M."/>
            <person name="Ellison S."/>
            <person name="Senalik D."/>
            <person name="Zeng P."/>
            <person name="Satapoomin P."/>
            <person name="Huang J."/>
            <person name="Bowman M."/>
            <person name="Iovene M."/>
            <person name="Sanseverino W."/>
            <person name="Cavagnaro P."/>
            <person name="Yildiz M."/>
            <person name="Macko-Podgorni A."/>
            <person name="Moranska E."/>
            <person name="Grzebelus E."/>
            <person name="Grzebelus D."/>
            <person name="Ashrafi H."/>
            <person name="Zheng Z."/>
            <person name="Cheng S."/>
            <person name="Spooner D."/>
            <person name="Van Deynze A."/>
            <person name="Simon P."/>
        </authorList>
    </citation>
    <scope>NUCLEOTIDE SEQUENCE [LARGE SCALE GENOMIC DNA]</scope>
    <source>
        <tissue evidence="2">Leaf</tissue>
    </source>
</reference>
<dbReference type="EMBL" id="LNRQ01000003">
    <property type="protein sequence ID" value="KZN02279.1"/>
    <property type="molecule type" value="Genomic_DNA"/>
</dbReference>
<dbReference type="SUPFAM" id="SSF56112">
    <property type="entry name" value="Protein kinase-like (PK-like)"/>
    <property type="match status" value="1"/>
</dbReference>
<dbReference type="Gene3D" id="1.10.510.10">
    <property type="entry name" value="Transferase(Phosphotransferase) domain 1"/>
    <property type="match status" value="1"/>
</dbReference>
<protein>
    <recommendedName>
        <fullName evidence="1">Protein kinase domain-containing protein</fullName>
    </recommendedName>
</protein>
<comment type="caution">
    <text evidence="2">The sequence shown here is derived from an EMBL/GenBank/DDBJ whole genome shotgun (WGS) entry which is preliminary data.</text>
</comment>
<sequence>MDTGRHFHNQENNETVGVLENQEDTIGVVICNQEDNTAGLVENQRKFSSLKMKNKGILKLVARKVYKAFSRGKESIAKKNADNSISTRLKPSNLESFGSARTLSTESSSSIPRSLSEETRIRQFSFLEIEDATSSFNADRILSHGHQGVVFRGRIDFAHTEVAITEVNLTSQKRGYEAFRNDILHTKISHFHVLPLIGYCREDIDDLYLVSKYMSHGSLDYHLRDNNDTPLTWNLRLRICIGAAKGLNHLHRGIVGQIMTHGRMKPDKILLDKNWIPKVSGYGLWKLGTSLMNLPTYSSQFDSWETWAYTSPEQKARALLTTKSDVYSMGVVLLNVLFDWRQIISSLASLNGAQESLYIWVKNNMRDASLVSFMDSNVAGTVTPECFTEIIDIALHCLMRNKDERPSMEDVVRRLEYAFGLQKDKTLNFPHNGHIRMSRRIINEDEAVRMSSWRWNTEMSVASFDFDSVEIVR</sequence>
<dbReference type="InterPro" id="IPR000719">
    <property type="entry name" value="Prot_kinase_dom"/>
</dbReference>
<dbReference type="GO" id="GO:0005524">
    <property type="term" value="F:ATP binding"/>
    <property type="evidence" value="ECO:0007669"/>
    <property type="project" value="InterPro"/>
</dbReference>
<dbReference type="Gene3D" id="3.30.200.20">
    <property type="entry name" value="Phosphorylase Kinase, domain 1"/>
    <property type="match status" value="1"/>
</dbReference>
<dbReference type="InterPro" id="IPR011009">
    <property type="entry name" value="Kinase-like_dom_sf"/>
</dbReference>
<dbReference type="PANTHER" id="PTHR27003:SF88">
    <property type="entry name" value="RECEPTOR-LIKE PROTEIN KINASE THESEUS 1"/>
    <property type="match status" value="1"/>
</dbReference>
<dbReference type="GO" id="GO:0005886">
    <property type="term" value="C:plasma membrane"/>
    <property type="evidence" value="ECO:0007669"/>
    <property type="project" value="TreeGrafter"/>
</dbReference>
<dbReference type="PROSITE" id="PS50011">
    <property type="entry name" value="PROTEIN_KINASE_DOM"/>
    <property type="match status" value="1"/>
</dbReference>
<dbReference type="PANTHER" id="PTHR27003">
    <property type="entry name" value="OS07G0166700 PROTEIN"/>
    <property type="match status" value="1"/>
</dbReference>